<evidence type="ECO:0000313" key="3">
    <source>
        <dbReference type="Proteomes" id="UP000607435"/>
    </source>
</evidence>
<keyword evidence="3" id="KW-1185">Reference proteome</keyword>
<dbReference type="Proteomes" id="UP000607435">
    <property type="component" value="Unassembled WGS sequence"/>
</dbReference>
<protein>
    <submittedName>
        <fullName evidence="2">Glycosyltransferase family 2 protein</fullName>
    </submittedName>
</protein>
<dbReference type="Gene3D" id="3.90.550.10">
    <property type="entry name" value="Spore Coat Polysaccharide Biosynthesis Protein SpsA, Chain A"/>
    <property type="match status" value="1"/>
</dbReference>
<evidence type="ECO:0000259" key="1">
    <source>
        <dbReference type="Pfam" id="PF00535"/>
    </source>
</evidence>
<dbReference type="InterPro" id="IPR029044">
    <property type="entry name" value="Nucleotide-diphossugar_trans"/>
</dbReference>
<feature type="domain" description="Glycosyltransferase 2-like" evidence="1">
    <location>
        <begin position="6"/>
        <end position="169"/>
    </location>
</feature>
<proteinExistence type="predicted"/>
<dbReference type="CDD" id="cd00761">
    <property type="entry name" value="Glyco_tranf_GTA_type"/>
    <property type="match status" value="1"/>
</dbReference>
<evidence type="ECO:0000313" key="2">
    <source>
        <dbReference type="EMBL" id="MBC3844819.1"/>
    </source>
</evidence>
<dbReference type="RefSeq" id="WP_186843964.1">
    <property type="nucleotide sequence ID" value="NZ_JACOME010000001.1"/>
</dbReference>
<accession>A0ABR6XWL8</accession>
<dbReference type="EMBL" id="JACOME010000001">
    <property type="protein sequence ID" value="MBC3844819.1"/>
    <property type="molecule type" value="Genomic_DNA"/>
</dbReference>
<dbReference type="SUPFAM" id="SSF53448">
    <property type="entry name" value="Nucleotide-diphospho-sugar transferases"/>
    <property type="match status" value="1"/>
</dbReference>
<dbReference type="PANTHER" id="PTHR22916">
    <property type="entry name" value="GLYCOSYLTRANSFERASE"/>
    <property type="match status" value="1"/>
</dbReference>
<organism evidence="2 3">
    <name type="scientific">Winogradskyella echinorum</name>
    <dbReference type="NCBI Taxonomy" id="538189"/>
    <lineage>
        <taxon>Bacteria</taxon>
        <taxon>Pseudomonadati</taxon>
        <taxon>Bacteroidota</taxon>
        <taxon>Flavobacteriia</taxon>
        <taxon>Flavobacteriales</taxon>
        <taxon>Flavobacteriaceae</taxon>
        <taxon>Winogradskyella</taxon>
    </lineage>
</organism>
<reference evidence="2 3" key="1">
    <citation type="submission" date="2020-08" db="EMBL/GenBank/DDBJ databases">
        <title>Winogradskyella ouciana sp. nov., isolated from the hadal seawater of the Mariana Trench.</title>
        <authorList>
            <person name="He X."/>
        </authorList>
    </citation>
    <scope>NUCLEOTIDE SEQUENCE [LARGE SCALE GENOMIC DNA]</scope>
    <source>
        <strain evidence="2 3">KCTC 22026</strain>
    </source>
</reference>
<sequence length="307" mass="35630">MKPFFSIVISVYNKSSYIEQTLKSVVNQTFTDFEIIIVDDGSTDNSLEVLKGFTDNRISVFTTENQGVSAARNFGILKAEAAYIALLDGDDTWKIDYLECLHKAILKFPDKKIFTVHVAQNYGHKIVPLNYSFKQDKLYGIHNFFEASQKYSILTSSSIVFNKSILKKTGLFDTSIVSGEDVDMWIRFGLFFDVVFINKLLVLYNYNPLSLSNTTFDLSKKPKFDKYLNEEKGDKFLKTFLDRNRYSMAIMGKLQNDKKSFNYYRNHLDIKSLNTRRKILLKSPKWLLQFLLKILSLKGEKLYYPNN</sequence>
<gene>
    <name evidence="2" type="ORF">H6H04_00370</name>
</gene>
<name>A0ABR6XWL8_9FLAO</name>
<dbReference type="PANTHER" id="PTHR22916:SF3">
    <property type="entry name" value="UDP-GLCNAC:BETAGAL BETA-1,3-N-ACETYLGLUCOSAMINYLTRANSFERASE-LIKE PROTEIN 1"/>
    <property type="match status" value="1"/>
</dbReference>
<dbReference type="Pfam" id="PF00535">
    <property type="entry name" value="Glycos_transf_2"/>
    <property type="match status" value="1"/>
</dbReference>
<comment type="caution">
    <text evidence="2">The sequence shown here is derived from an EMBL/GenBank/DDBJ whole genome shotgun (WGS) entry which is preliminary data.</text>
</comment>
<dbReference type="InterPro" id="IPR001173">
    <property type="entry name" value="Glyco_trans_2-like"/>
</dbReference>